<reference evidence="3" key="1">
    <citation type="journal article" date="2023" name="Plant J.">
        <title>Genome sequences and population genomics provide insights into the demographic history, inbreeding, and mutation load of two 'living fossil' tree species of Dipteronia.</title>
        <authorList>
            <person name="Feng Y."/>
            <person name="Comes H.P."/>
            <person name="Chen J."/>
            <person name="Zhu S."/>
            <person name="Lu R."/>
            <person name="Zhang X."/>
            <person name="Li P."/>
            <person name="Qiu J."/>
            <person name="Olsen K.M."/>
            <person name="Qiu Y."/>
        </authorList>
    </citation>
    <scope>NUCLEOTIDE SEQUENCE</scope>
    <source>
        <strain evidence="3">KIB01</strain>
    </source>
</reference>
<dbReference type="PROSITE" id="PS50175">
    <property type="entry name" value="ASP_PROT_RETROV"/>
    <property type="match status" value="1"/>
</dbReference>
<dbReference type="InterPro" id="IPR021109">
    <property type="entry name" value="Peptidase_aspartic_dom_sf"/>
</dbReference>
<evidence type="ECO:0000256" key="1">
    <source>
        <dbReference type="ARBA" id="ARBA00022801"/>
    </source>
</evidence>
<evidence type="ECO:0000313" key="3">
    <source>
        <dbReference type="EMBL" id="KAK2663007.1"/>
    </source>
</evidence>
<dbReference type="InterPro" id="IPR001995">
    <property type="entry name" value="Peptidase_A2_cat"/>
</dbReference>
<dbReference type="Proteomes" id="UP001280121">
    <property type="component" value="Unassembled WGS sequence"/>
</dbReference>
<comment type="caution">
    <text evidence="3">The sequence shown here is derived from an EMBL/GenBank/DDBJ whole genome shotgun (WGS) entry which is preliminary data.</text>
</comment>
<evidence type="ECO:0000313" key="4">
    <source>
        <dbReference type="Proteomes" id="UP001280121"/>
    </source>
</evidence>
<keyword evidence="1" id="KW-0378">Hydrolase</keyword>
<feature type="domain" description="Peptidase A2" evidence="2">
    <location>
        <begin position="66"/>
        <end position="98"/>
    </location>
</feature>
<dbReference type="CDD" id="cd00303">
    <property type="entry name" value="retropepsin_like"/>
    <property type="match status" value="1"/>
</dbReference>
<dbReference type="EMBL" id="JANJYI010000001">
    <property type="protein sequence ID" value="KAK2663007.1"/>
    <property type="molecule type" value="Genomic_DNA"/>
</dbReference>
<dbReference type="InterPro" id="IPR034728">
    <property type="entry name" value="Peptidase_A3B"/>
</dbReference>
<dbReference type="GO" id="GO:0006508">
    <property type="term" value="P:proteolysis"/>
    <property type="evidence" value="ECO:0007669"/>
    <property type="project" value="InterPro"/>
</dbReference>
<proteinExistence type="predicted"/>
<dbReference type="SUPFAM" id="SSF50630">
    <property type="entry name" value="Acid proteases"/>
    <property type="match status" value="1"/>
</dbReference>
<gene>
    <name evidence="3" type="ORF">Ddye_001581</name>
</gene>
<protein>
    <recommendedName>
        <fullName evidence="2">Peptidase A2 domain-containing protein</fullName>
    </recommendedName>
</protein>
<accession>A0AAD9XPA9</accession>
<dbReference type="Pfam" id="PF21024">
    <property type="entry name" value="Peptidase_A3B"/>
    <property type="match status" value="1"/>
</dbReference>
<dbReference type="Gene3D" id="2.40.70.10">
    <property type="entry name" value="Acid Proteases"/>
    <property type="match status" value="1"/>
</dbReference>
<evidence type="ECO:0000259" key="2">
    <source>
        <dbReference type="PROSITE" id="PS50175"/>
    </source>
</evidence>
<sequence length="246" mass="28207">MIEIVSFLGKCCHNCKKEFNKGYKDNSNYFCKDCKAITQENEINRAGSELILVDVEILYKARQIKTKAMIDTGANKCIIHESLAPEEYRIKLGANIGLRTFSENTIQITECLINISIRINGETHYLPQTLITNQPASYKFVLGLNFILGNNGSMLITHSGVNFFKKSTFIQPKLETSNFPYEKKVANLETTLKLEYENSILEALNKEPEESNLDSLTSEEMIDYHKEICMKAEEQRDCKDWPIEIR</sequence>
<dbReference type="GO" id="GO:0004190">
    <property type="term" value="F:aspartic-type endopeptidase activity"/>
    <property type="evidence" value="ECO:0007669"/>
    <property type="project" value="InterPro"/>
</dbReference>
<keyword evidence="4" id="KW-1185">Reference proteome</keyword>
<organism evidence="3 4">
    <name type="scientific">Dipteronia dyeriana</name>
    <dbReference type="NCBI Taxonomy" id="168575"/>
    <lineage>
        <taxon>Eukaryota</taxon>
        <taxon>Viridiplantae</taxon>
        <taxon>Streptophyta</taxon>
        <taxon>Embryophyta</taxon>
        <taxon>Tracheophyta</taxon>
        <taxon>Spermatophyta</taxon>
        <taxon>Magnoliopsida</taxon>
        <taxon>eudicotyledons</taxon>
        <taxon>Gunneridae</taxon>
        <taxon>Pentapetalae</taxon>
        <taxon>rosids</taxon>
        <taxon>malvids</taxon>
        <taxon>Sapindales</taxon>
        <taxon>Sapindaceae</taxon>
        <taxon>Hippocastanoideae</taxon>
        <taxon>Acereae</taxon>
        <taxon>Dipteronia</taxon>
    </lineage>
</organism>
<dbReference type="AlphaFoldDB" id="A0AAD9XPA9"/>
<name>A0AAD9XPA9_9ROSI</name>